<comment type="caution">
    <text evidence="1">The sequence shown here is derived from an EMBL/GenBank/DDBJ whole genome shotgun (WGS) entry which is preliminary data.</text>
</comment>
<organism evidence="1 2">
    <name type="scientific">Candidatus Schekmanbacteria bacterium RBG_13_48_7</name>
    <dbReference type="NCBI Taxonomy" id="1817878"/>
    <lineage>
        <taxon>Bacteria</taxon>
        <taxon>Candidatus Schekmaniibacteriota</taxon>
    </lineage>
</organism>
<accession>A0A1F7RLR4</accession>
<dbReference type="AlphaFoldDB" id="A0A1F7RLR4"/>
<dbReference type="Proteomes" id="UP000179266">
    <property type="component" value="Unassembled WGS sequence"/>
</dbReference>
<proteinExistence type="predicted"/>
<dbReference type="EMBL" id="MGDD01000319">
    <property type="protein sequence ID" value="OGL42516.1"/>
    <property type="molecule type" value="Genomic_DNA"/>
</dbReference>
<evidence type="ECO:0000313" key="1">
    <source>
        <dbReference type="EMBL" id="OGL42516.1"/>
    </source>
</evidence>
<reference evidence="1 2" key="1">
    <citation type="journal article" date="2016" name="Nat. Commun.">
        <title>Thousands of microbial genomes shed light on interconnected biogeochemical processes in an aquifer system.</title>
        <authorList>
            <person name="Anantharaman K."/>
            <person name="Brown C.T."/>
            <person name="Hug L.A."/>
            <person name="Sharon I."/>
            <person name="Castelle C.J."/>
            <person name="Probst A.J."/>
            <person name="Thomas B.C."/>
            <person name="Singh A."/>
            <person name="Wilkins M.J."/>
            <person name="Karaoz U."/>
            <person name="Brodie E.L."/>
            <person name="Williams K.H."/>
            <person name="Hubbard S.S."/>
            <person name="Banfield J.F."/>
        </authorList>
    </citation>
    <scope>NUCLEOTIDE SEQUENCE [LARGE SCALE GENOMIC DNA]</scope>
</reference>
<sequence>MYLMPRGHIYHYTYKTIDKFLEKAGFSDIRFFVGEPTHVMLVGNNECHTRLVPLKIAYVRLAQIVYWLTFKKLYLSNSINLLAKKI</sequence>
<name>A0A1F7RLR4_9BACT</name>
<evidence type="ECO:0000313" key="2">
    <source>
        <dbReference type="Proteomes" id="UP000179266"/>
    </source>
</evidence>
<protein>
    <submittedName>
        <fullName evidence="1">Uncharacterized protein</fullName>
    </submittedName>
</protein>
<gene>
    <name evidence="1" type="ORF">A2161_08680</name>
</gene>